<evidence type="ECO:0000256" key="7">
    <source>
        <dbReference type="ARBA" id="ARBA00022989"/>
    </source>
</evidence>
<comment type="caution">
    <text evidence="12">The sequence shown here is derived from an EMBL/GenBank/DDBJ whole genome shotgun (WGS) entry which is preliminary data.</text>
</comment>
<dbReference type="CDD" id="cd06261">
    <property type="entry name" value="TM_PBP2"/>
    <property type="match status" value="1"/>
</dbReference>
<dbReference type="PROSITE" id="PS50928">
    <property type="entry name" value="ABC_TM1"/>
    <property type="match status" value="1"/>
</dbReference>
<feature type="transmembrane region" description="Helical" evidence="9">
    <location>
        <begin position="193"/>
        <end position="214"/>
    </location>
</feature>
<comment type="function">
    <text evidence="10">Part of the binding-protein-dependent transport system for molybdenum; probably responsible for the translocation of the substrate across the membrane.</text>
</comment>
<evidence type="ECO:0000256" key="2">
    <source>
        <dbReference type="ARBA" id="ARBA00007069"/>
    </source>
</evidence>
<keyword evidence="3 9" id="KW-0813">Transport</keyword>
<feature type="transmembrane region" description="Helical" evidence="9">
    <location>
        <begin position="132"/>
        <end position="153"/>
    </location>
</feature>
<comment type="subcellular location">
    <subcellularLocation>
        <location evidence="1 9">Cell membrane</location>
        <topology evidence="1 9">Multi-pass membrane protein</topology>
    </subcellularLocation>
</comment>
<dbReference type="EMBL" id="MZGV01000018">
    <property type="protein sequence ID" value="OPJ61918.1"/>
    <property type="molecule type" value="Genomic_DNA"/>
</dbReference>
<dbReference type="GO" id="GO:0005886">
    <property type="term" value="C:plasma membrane"/>
    <property type="evidence" value="ECO:0007669"/>
    <property type="project" value="UniProtKB-SubCell"/>
</dbReference>
<dbReference type="InterPro" id="IPR035906">
    <property type="entry name" value="MetI-like_sf"/>
</dbReference>
<keyword evidence="7 9" id="KW-1133">Transmembrane helix</keyword>
<dbReference type="PANTHER" id="PTHR30183">
    <property type="entry name" value="MOLYBDENUM TRANSPORT SYSTEM PERMEASE PROTEIN MODB"/>
    <property type="match status" value="1"/>
</dbReference>
<dbReference type="InterPro" id="IPR000515">
    <property type="entry name" value="MetI-like"/>
</dbReference>
<evidence type="ECO:0000256" key="4">
    <source>
        <dbReference type="ARBA" id="ARBA00022475"/>
    </source>
</evidence>
<evidence type="ECO:0000256" key="10">
    <source>
        <dbReference type="RuleBase" id="RU365097"/>
    </source>
</evidence>
<dbReference type="Proteomes" id="UP000190080">
    <property type="component" value="Unassembled WGS sequence"/>
</dbReference>
<evidence type="ECO:0000256" key="5">
    <source>
        <dbReference type="ARBA" id="ARBA00022505"/>
    </source>
</evidence>
<feature type="transmembrane region" description="Helical" evidence="9">
    <location>
        <begin position="12"/>
        <end position="34"/>
    </location>
</feature>
<dbReference type="RefSeq" id="WP_079423859.1">
    <property type="nucleotide sequence ID" value="NZ_MZGV01000018.1"/>
</dbReference>
<evidence type="ECO:0000256" key="6">
    <source>
        <dbReference type="ARBA" id="ARBA00022692"/>
    </source>
</evidence>
<feature type="domain" description="ABC transmembrane type-1" evidence="11">
    <location>
        <begin position="8"/>
        <end position="211"/>
    </location>
</feature>
<evidence type="ECO:0000256" key="1">
    <source>
        <dbReference type="ARBA" id="ARBA00004651"/>
    </source>
</evidence>
<accession>A0A1V4IPI3</accession>
<organism evidence="12 13">
    <name type="scientific">Clostridium oryzae</name>
    <dbReference type="NCBI Taxonomy" id="1450648"/>
    <lineage>
        <taxon>Bacteria</taxon>
        <taxon>Bacillati</taxon>
        <taxon>Bacillota</taxon>
        <taxon>Clostridia</taxon>
        <taxon>Eubacteriales</taxon>
        <taxon>Clostridiaceae</taxon>
        <taxon>Clostridium</taxon>
    </lineage>
</organism>
<keyword evidence="5 10" id="KW-0500">Molybdenum</keyword>
<gene>
    <name evidence="12" type="primary">modB</name>
    <name evidence="12" type="ORF">CLORY_20100</name>
</gene>
<keyword evidence="6 9" id="KW-0812">Transmembrane</keyword>
<dbReference type="AlphaFoldDB" id="A0A1V4IPI3"/>
<dbReference type="NCBIfam" id="TIGR02141">
    <property type="entry name" value="modB_ABC"/>
    <property type="match status" value="1"/>
</dbReference>
<dbReference type="Pfam" id="PF00528">
    <property type="entry name" value="BPD_transp_1"/>
    <property type="match status" value="1"/>
</dbReference>
<sequence>MNFDYSPLCISVKTALCSTVITFFIGICAARLLYNKQSNFAYFMDAIFTLPLVLPPTVLGLILLIIFGRNSALGSILYSFGIQIIFSWPATVIAAVAVSFPIMYKTTKGAFEQIDNNILSAAKTLGVSNNRIFWTITIPLAWPGIAAAAVLSFSRSIGEFGATLMLAGSIPGKTTTIPMAIYFAVEGGDMKTAVYWVIIIMILSFIIIAVSNNWSSHHRKFIISGGEY</sequence>
<evidence type="ECO:0000313" key="13">
    <source>
        <dbReference type="Proteomes" id="UP000190080"/>
    </source>
</evidence>
<keyword evidence="4 10" id="KW-1003">Cell membrane</keyword>
<name>A0A1V4IPI3_9CLOT</name>
<feature type="transmembrane region" description="Helical" evidence="9">
    <location>
        <begin position="160"/>
        <end position="181"/>
    </location>
</feature>
<dbReference type="SUPFAM" id="SSF161098">
    <property type="entry name" value="MetI-like"/>
    <property type="match status" value="1"/>
</dbReference>
<evidence type="ECO:0000313" key="12">
    <source>
        <dbReference type="EMBL" id="OPJ61918.1"/>
    </source>
</evidence>
<evidence type="ECO:0000256" key="8">
    <source>
        <dbReference type="ARBA" id="ARBA00023136"/>
    </source>
</evidence>
<dbReference type="InterPro" id="IPR011867">
    <property type="entry name" value="ModB_ABC"/>
</dbReference>
<dbReference type="GO" id="GO:0015098">
    <property type="term" value="F:molybdate ion transmembrane transporter activity"/>
    <property type="evidence" value="ECO:0007669"/>
    <property type="project" value="UniProtKB-UniRule"/>
</dbReference>
<proteinExistence type="inferred from homology"/>
<feature type="transmembrane region" description="Helical" evidence="9">
    <location>
        <begin position="80"/>
        <end position="104"/>
    </location>
</feature>
<comment type="similarity">
    <text evidence="2 10">Belongs to the binding-protein-dependent transport system permease family. CysTW subfamily.</text>
</comment>
<evidence type="ECO:0000256" key="9">
    <source>
        <dbReference type="RuleBase" id="RU363032"/>
    </source>
</evidence>
<dbReference type="OrthoDB" id="9795403at2"/>
<feature type="transmembrane region" description="Helical" evidence="9">
    <location>
        <begin position="46"/>
        <end position="68"/>
    </location>
</feature>
<dbReference type="PANTHER" id="PTHR30183:SF3">
    <property type="entry name" value="MOLYBDENUM TRANSPORT SYSTEM PERMEASE PROTEIN MODB"/>
    <property type="match status" value="1"/>
</dbReference>
<evidence type="ECO:0000259" key="11">
    <source>
        <dbReference type="PROSITE" id="PS50928"/>
    </source>
</evidence>
<protein>
    <recommendedName>
        <fullName evidence="10">Molybdenum transport system permease</fullName>
    </recommendedName>
</protein>
<keyword evidence="8 9" id="KW-0472">Membrane</keyword>
<evidence type="ECO:0000256" key="3">
    <source>
        <dbReference type="ARBA" id="ARBA00022448"/>
    </source>
</evidence>
<reference evidence="12 13" key="1">
    <citation type="submission" date="2017-03" db="EMBL/GenBank/DDBJ databases">
        <title>Genome sequence of Clostridium oryzae DSM 28571.</title>
        <authorList>
            <person name="Poehlein A."/>
            <person name="Daniel R."/>
        </authorList>
    </citation>
    <scope>NUCLEOTIDE SEQUENCE [LARGE SCALE GENOMIC DNA]</scope>
    <source>
        <strain evidence="12 13">DSM 28571</strain>
    </source>
</reference>
<keyword evidence="13" id="KW-1185">Reference proteome</keyword>
<dbReference type="Gene3D" id="1.10.3720.10">
    <property type="entry name" value="MetI-like"/>
    <property type="match status" value="1"/>
</dbReference>
<dbReference type="STRING" id="1450648.CLORY_20100"/>